<reference evidence="1 2" key="1">
    <citation type="submission" date="2019-07" db="EMBL/GenBank/DDBJ databases">
        <title>Genomic Encyclopedia of Type Strains, Phase I: the one thousand microbial genomes (KMG-I) project.</title>
        <authorList>
            <person name="Kyrpides N."/>
        </authorList>
    </citation>
    <scope>NUCLEOTIDE SEQUENCE [LARGE SCALE GENOMIC DNA]</scope>
    <source>
        <strain evidence="1 2">DSM 6562</strain>
    </source>
</reference>
<name>A0A5S4ZPA8_9FIRM</name>
<protein>
    <submittedName>
        <fullName evidence="1">Uncharacterized protein</fullName>
    </submittedName>
</protein>
<gene>
    <name evidence="1" type="ORF">LX24_02584</name>
</gene>
<dbReference type="Proteomes" id="UP000323166">
    <property type="component" value="Unassembled WGS sequence"/>
</dbReference>
<sequence length="54" mass="6055">MAQAIPNLSHFFERGLFGIISGNDLLSYPFTGTVLINNNLQVVNMSEHYDGQNR</sequence>
<dbReference type="AlphaFoldDB" id="A0A5S4ZPA8"/>
<comment type="caution">
    <text evidence="1">The sequence shown here is derived from an EMBL/GenBank/DDBJ whole genome shotgun (WGS) entry which is preliminary data.</text>
</comment>
<organism evidence="1 2">
    <name type="scientific">Desulfallas thermosapovorans DSM 6562</name>
    <dbReference type="NCBI Taxonomy" id="1121431"/>
    <lineage>
        <taxon>Bacteria</taxon>
        <taxon>Bacillati</taxon>
        <taxon>Bacillota</taxon>
        <taxon>Clostridia</taxon>
        <taxon>Eubacteriales</taxon>
        <taxon>Desulfallaceae</taxon>
        <taxon>Desulfallas</taxon>
    </lineage>
</organism>
<proteinExistence type="predicted"/>
<accession>A0A5S4ZPA8</accession>
<evidence type="ECO:0000313" key="1">
    <source>
        <dbReference type="EMBL" id="TYO93900.1"/>
    </source>
</evidence>
<dbReference type="EMBL" id="VNHM01000017">
    <property type="protein sequence ID" value="TYO93900.1"/>
    <property type="molecule type" value="Genomic_DNA"/>
</dbReference>
<evidence type="ECO:0000313" key="2">
    <source>
        <dbReference type="Proteomes" id="UP000323166"/>
    </source>
</evidence>
<keyword evidence="2" id="KW-1185">Reference proteome</keyword>